<evidence type="ECO:0000256" key="3">
    <source>
        <dbReference type="ARBA" id="ARBA00022840"/>
    </source>
</evidence>
<dbReference type="InterPro" id="IPR027417">
    <property type="entry name" value="P-loop_NTPase"/>
</dbReference>
<dbReference type="PROSITE" id="PS50893">
    <property type="entry name" value="ABC_TRANSPORTER_2"/>
    <property type="match status" value="1"/>
</dbReference>
<name>A0A7K1FIQ8_9ACTN</name>
<comment type="caution">
    <text evidence="5">The sequence shown here is derived from an EMBL/GenBank/DDBJ whole genome shotgun (WGS) entry which is preliminary data.</text>
</comment>
<dbReference type="Proteomes" id="UP000460221">
    <property type="component" value="Unassembled WGS sequence"/>
</dbReference>
<evidence type="ECO:0000313" key="6">
    <source>
        <dbReference type="Proteomes" id="UP000460221"/>
    </source>
</evidence>
<evidence type="ECO:0000256" key="1">
    <source>
        <dbReference type="ARBA" id="ARBA00022448"/>
    </source>
</evidence>
<dbReference type="GO" id="GO:0005304">
    <property type="term" value="F:L-valine transmembrane transporter activity"/>
    <property type="evidence" value="ECO:0007669"/>
    <property type="project" value="TreeGrafter"/>
</dbReference>
<proteinExistence type="predicted"/>
<dbReference type="PANTHER" id="PTHR45772">
    <property type="entry name" value="CONSERVED COMPONENT OF ABC TRANSPORTER FOR NATURAL AMINO ACIDS-RELATED"/>
    <property type="match status" value="1"/>
</dbReference>
<dbReference type="GO" id="GO:0005886">
    <property type="term" value="C:plasma membrane"/>
    <property type="evidence" value="ECO:0007669"/>
    <property type="project" value="TreeGrafter"/>
</dbReference>
<reference evidence="5 6" key="1">
    <citation type="submission" date="2019-11" db="EMBL/GenBank/DDBJ databases">
        <authorList>
            <person name="Jiang L.-Q."/>
        </authorList>
    </citation>
    <scope>NUCLEOTIDE SEQUENCE [LARGE SCALE GENOMIC DNA]</scope>
    <source>
        <strain evidence="5 6">YIM 132087</strain>
    </source>
</reference>
<dbReference type="GO" id="GO:0015808">
    <property type="term" value="P:L-alanine transport"/>
    <property type="evidence" value="ECO:0007669"/>
    <property type="project" value="TreeGrafter"/>
</dbReference>
<dbReference type="EMBL" id="WLYK01000001">
    <property type="protein sequence ID" value="MTD12774.1"/>
    <property type="molecule type" value="Genomic_DNA"/>
</dbReference>
<dbReference type="RefSeq" id="WP_154766771.1">
    <property type="nucleotide sequence ID" value="NZ_WLYK01000001.1"/>
</dbReference>
<dbReference type="SUPFAM" id="SSF52540">
    <property type="entry name" value="P-loop containing nucleoside triphosphate hydrolases"/>
    <property type="match status" value="1"/>
</dbReference>
<dbReference type="SMART" id="SM00382">
    <property type="entry name" value="AAA"/>
    <property type="match status" value="1"/>
</dbReference>
<dbReference type="GO" id="GO:0016887">
    <property type="term" value="F:ATP hydrolysis activity"/>
    <property type="evidence" value="ECO:0007669"/>
    <property type="project" value="InterPro"/>
</dbReference>
<dbReference type="InterPro" id="IPR003593">
    <property type="entry name" value="AAA+_ATPase"/>
</dbReference>
<dbReference type="InterPro" id="IPR032823">
    <property type="entry name" value="BCA_ABC_TP_C"/>
</dbReference>
<protein>
    <submittedName>
        <fullName evidence="5">ATP-binding cassette domain-containing protein</fullName>
    </submittedName>
</protein>
<keyword evidence="3 5" id="KW-0067">ATP-binding</keyword>
<dbReference type="GO" id="GO:0015192">
    <property type="term" value="F:L-phenylalanine transmembrane transporter activity"/>
    <property type="evidence" value="ECO:0007669"/>
    <property type="project" value="TreeGrafter"/>
</dbReference>
<dbReference type="GO" id="GO:0015188">
    <property type="term" value="F:L-isoleucine transmembrane transporter activity"/>
    <property type="evidence" value="ECO:0007669"/>
    <property type="project" value="TreeGrafter"/>
</dbReference>
<organism evidence="5 6">
    <name type="scientific">Nakamurella alba</name>
    <dbReference type="NCBI Taxonomy" id="2665158"/>
    <lineage>
        <taxon>Bacteria</taxon>
        <taxon>Bacillati</taxon>
        <taxon>Actinomycetota</taxon>
        <taxon>Actinomycetes</taxon>
        <taxon>Nakamurellales</taxon>
        <taxon>Nakamurellaceae</taxon>
        <taxon>Nakamurella</taxon>
    </lineage>
</organism>
<dbReference type="GO" id="GO:0042941">
    <property type="term" value="P:D-alanine transmembrane transport"/>
    <property type="evidence" value="ECO:0007669"/>
    <property type="project" value="TreeGrafter"/>
</dbReference>
<evidence type="ECO:0000313" key="5">
    <source>
        <dbReference type="EMBL" id="MTD12774.1"/>
    </source>
</evidence>
<dbReference type="GO" id="GO:0005524">
    <property type="term" value="F:ATP binding"/>
    <property type="evidence" value="ECO:0007669"/>
    <property type="project" value="UniProtKB-KW"/>
</dbReference>
<dbReference type="GO" id="GO:1903805">
    <property type="term" value="P:L-valine import across plasma membrane"/>
    <property type="evidence" value="ECO:0007669"/>
    <property type="project" value="TreeGrafter"/>
</dbReference>
<dbReference type="CDD" id="cd03219">
    <property type="entry name" value="ABC_Mj1267_LivG_branched"/>
    <property type="match status" value="1"/>
</dbReference>
<keyword evidence="2" id="KW-0547">Nucleotide-binding</keyword>
<keyword evidence="1" id="KW-0813">Transport</keyword>
<feature type="domain" description="ABC transporter" evidence="4">
    <location>
        <begin position="15"/>
        <end position="247"/>
    </location>
</feature>
<dbReference type="Gene3D" id="3.40.50.300">
    <property type="entry name" value="P-loop containing nucleotide triphosphate hydrolases"/>
    <property type="match status" value="1"/>
</dbReference>
<dbReference type="InterPro" id="IPR051120">
    <property type="entry name" value="ABC_AA/LPS_Transport"/>
</dbReference>
<dbReference type="AlphaFoldDB" id="A0A7K1FIQ8"/>
<dbReference type="PANTHER" id="PTHR45772:SF7">
    <property type="entry name" value="AMINO ACID ABC TRANSPORTER ATP-BINDING PROTEIN"/>
    <property type="match status" value="1"/>
</dbReference>
<keyword evidence="6" id="KW-1185">Reference proteome</keyword>
<dbReference type="InterPro" id="IPR003439">
    <property type="entry name" value="ABC_transporter-like_ATP-bd"/>
</dbReference>
<dbReference type="GO" id="GO:1903806">
    <property type="term" value="P:L-isoleucine import across plasma membrane"/>
    <property type="evidence" value="ECO:0007669"/>
    <property type="project" value="TreeGrafter"/>
</dbReference>
<dbReference type="Pfam" id="PF12399">
    <property type="entry name" value="BCA_ABC_TP_C"/>
    <property type="match status" value="1"/>
</dbReference>
<evidence type="ECO:0000259" key="4">
    <source>
        <dbReference type="PROSITE" id="PS50893"/>
    </source>
</evidence>
<sequence length="257" mass="27382">MTEPRSAPTGGATALRATGLTVDFRGLRAIDQVDLELHPSEILGLIGPNGAGKSTLVNVLTGFQASAGTLVVDGTDVTGWSPRKIARHGVRRTFQNVRLFEEMSVYENIEVVALGLGVKMRAARSAVGEILDLTGLAEWADRPSGSLPYGLERRLGIARMLVAAPRYLMLDEPAAGLNEQESDELLELLRAIPERLGCGLLVIEHDMRLIMRLCHRLQVIDHGRVLAVGTPAAVAADPAVIEAYLGSPVGAGDAADH</sequence>
<gene>
    <name evidence="5" type="ORF">GIS00_02295</name>
</gene>
<accession>A0A7K1FIQ8</accession>
<dbReference type="Pfam" id="PF00005">
    <property type="entry name" value="ABC_tran"/>
    <property type="match status" value="1"/>
</dbReference>
<evidence type="ECO:0000256" key="2">
    <source>
        <dbReference type="ARBA" id="ARBA00022741"/>
    </source>
</evidence>